<feature type="site" description="Histone H3K4me3 binding" evidence="11">
    <location>
        <position position="298"/>
    </location>
</feature>
<dbReference type="InterPro" id="IPR001965">
    <property type="entry name" value="Znf_PHD"/>
</dbReference>
<keyword evidence="6 12" id="KW-0862">Zinc</keyword>
<sequence length="355" mass="37878">MSASVQNLEEAAGIAAEYISTLDNLPSEVQHLLAEIRHKDSRSQDLNQEIQKETSKYVRHTLRALQAPPGTPTPVPPPTRDKDAQLPAKIAASYAEIDILAAEKVLLSQRVVQLIARARARLENDLGRVLVLQGEAPEAIELAKQQARGFAAVGLGGGGSTGMAAGGTGGGSFSLGGRNPVGSINESLRNALSLSSADVLPMSASGQSTPDGHRKKRPRLGPSGSLKIPSPAPTPVVNPYAPSQRSRLSQSTSRRRQASIFGDEDDDFDADGDADADAGEDVEGEGEEGGDPEDQQIYCFCQKLSYGEMIACDNPECPYQWFHLPCVGLKPPLPEHFYCSECIGKGAQKKKGRRK</sequence>
<feature type="site" description="Histone H3K4me3 binding" evidence="11">
    <location>
        <position position="309"/>
    </location>
</feature>
<feature type="region of interest" description="Disordered" evidence="13">
    <location>
        <begin position="201"/>
        <end position="293"/>
    </location>
</feature>
<keyword evidence="5" id="KW-0863">Zinc-finger</keyword>
<evidence type="ECO:0000256" key="2">
    <source>
        <dbReference type="ARBA" id="ARBA00010210"/>
    </source>
</evidence>
<dbReference type="EMBL" id="KV417632">
    <property type="protein sequence ID" value="KZP13443.1"/>
    <property type="molecule type" value="Genomic_DNA"/>
</dbReference>
<feature type="binding site" evidence="12">
    <location>
        <position position="301"/>
    </location>
    <ligand>
        <name>Zn(2+)</name>
        <dbReference type="ChEBI" id="CHEBI:29105"/>
        <label>1</label>
    </ligand>
</feature>
<dbReference type="CDD" id="cd16858">
    <property type="entry name" value="ING_ING3_Yng2p"/>
    <property type="match status" value="1"/>
</dbReference>
<feature type="binding site" evidence="12">
    <location>
        <position position="299"/>
    </location>
    <ligand>
        <name>Zn(2+)</name>
        <dbReference type="ChEBI" id="CHEBI:29105"/>
        <label>1</label>
    </ligand>
</feature>
<evidence type="ECO:0000313" key="17">
    <source>
        <dbReference type="Proteomes" id="UP000076532"/>
    </source>
</evidence>
<dbReference type="Proteomes" id="UP000076532">
    <property type="component" value="Unassembled WGS sequence"/>
</dbReference>
<evidence type="ECO:0000256" key="5">
    <source>
        <dbReference type="ARBA" id="ARBA00022771"/>
    </source>
</evidence>
<dbReference type="InterPro" id="IPR028651">
    <property type="entry name" value="ING_fam"/>
</dbReference>
<dbReference type="Gene3D" id="3.30.40.10">
    <property type="entry name" value="Zinc/RING finger domain, C3HC4 (zinc finger)"/>
    <property type="match status" value="1"/>
</dbReference>
<dbReference type="GO" id="GO:0000785">
    <property type="term" value="C:chromatin"/>
    <property type="evidence" value="ECO:0007669"/>
    <property type="project" value="UniProtKB-ARBA"/>
</dbReference>
<keyword evidence="9" id="KW-0804">Transcription</keyword>
<evidence type="ECO:0000256" key="10">
    <source>
        <dbReference type="ARBA" id="ARBA00023242"/>
    </source>
</evidence>
<dbReference type="STRING" id="436010.A0A166CA89"/>
<dbReference type="InterPro" id="IPR024610">
    <property type="entry name" value="ING_N_histone-binding"/>
</dbReference>
<accession>A0A166CA89</accession>
<feature type="binding site" evidence="12">
    <location>
        <position position="317"/>
    </location>
    <ligand>
        <name>Zn(2+)</name>
        <dbReference type="ChEBI" id="CHEBI:29105"/>
        <label>2</label>
    </ligand>
</feature>
<dbReference type="InterPro" id="IPR013083">
    <property type="entry name" value="Znf_RING/FYVE/PHD"/>
</dbReference>
<evidence type="ECO:0000256" key="12">
    <source>
        <dbReference type="PIRSR" id="PIRSR628651-51"/>
    </source>
</evidence>
<feature type="compositionally biased region" description="Acidic residues" evidence="13">
    <location>
        <begin position="262"/>
        <end position="293"/>
    </location>
</feature>
<evidence type="ECO:0000256" key="8">
    <source>
        <dbReference type="ARBA" id="ARBA00023015"/>
    </source>
</evidence>
<evidence type="ECO:0000259" key="14">
    <source>
        <dbReference type="SMART" id="SM00249"/>
    </source>
</evidence>
<feature type="compositionally biased region" description="Low complexity" evidence="13">
    <location>
        <begin position="243"/>
        <end position="252"/>
    </location>
</feature>
<dbReference type="SMART" id="SM01408">
    <property type="entry name" value="ING"/>
    <property type="match status" value="1"/>
</dbReference>
<dbReference type="CDD" id="cd15505">
    <property type="entry name" value="PHD_ING"/>
    <property type="match status" value="1"/>
</dbReference>
<dbReference type="SUPFAM" id="SSF57903">
    <property type="entry name" value="FYVE/PHD zinc finger"/>
    <property type="match status" value="1"/>
</dbReference>
<feature type="site" description="Histone H3K4me3 binding" evidence="11">
    <location>
        <position position="321"/>
    </location>
</feature>
<keyword evidence="17" id="KW-1185">Reference proteome</keyword>
<comment type="similarity">
    <text evidence="2">Belongs to the ING family.</text>
</comment>
<dbReference type="GO" id="GO:0008270">
    <property type="term" value="F:zinc ion binding"/>
    <property type="evidence" value="ECO:0007669"/>
    <property type="project" value="UniProtKB-KW"/>
</dbReference>
<dbReference type="SMART" id="SM00249">
    <property type="entry name" value="PHD"/>
    <property type="match status" value="1"/>
</dbReference>
<feature type="site" description="Histone H3K4me3 binding" evidence="11">
    <location>
        <position position="313"/>
    </location>
</feature>
<evidence type="ECO:0000313" key="16">
    <source>
        <dbReference type="EMBL" id="KZP13443.1"/>
    </source>
</evidence>
<evidence type="ECO:0000256" key="1">
    <source>
        <dbReference type="ARBA" id="ARBA00004123"/>
    </source>
</evidence>
<evidence type="ECO:0008006" key="18">
    <source>
        <dbReference type="Google" id="ProtNLM"/>
    </source>
</evidence>
<gene>
    <name evidence="16" type="ORF">FIBSPDRAFT_960502</name>
</gene>
<protein>
    <recommendedName>
        <fullName evidence="18">Chromatin modification-related protein</fullName>
    </recommendedName>
</protein>
<dbReference type="PROSITE" id="PS01359">
    <property type="entry name" value="ZF_PHD_1"/>
    <property type="match status" value="1"/>
</dbReference>
<feature type="domain" description="Zinc finger PHD-type" evidence="14">
    <location>
        <begin position="298"/>
        <end position="343"/>
    </location>
</feature>
<keyword evidence="8" id="KW-0805">Transcription regulation</keyword>
<comment type="subcellular location">
    <subcellularLocation>
        <location evidence="1">Nucleus</location>
    </subcellularLocation>
</comment>
<feature type="binding site" evidence="12">
    <location>
        <position position="312"/>
    </location>
    <ligand>
        <name>Zn(2+)</name>
        <dbReference type="ChEBI" id="CHEBI:29105"/>
        <label>2</label>
    </ligand>
</feature>
<dbReference type="InterPro" id="IPR011011">
    <property type="entry name" value="Znf_FYVE_PHD"/>
</dbReference>
<dbReference type="GO" id="GO:0006325">
    <property type="term" value="P:chromatin organization"/>
    <property type="evidence" value="ECO:0007669"/>
    <property type="project" value="UniProtKB-KW"/>
</dbReference>
<feature type="domain" description="Inhibitor of growth protein N-terminal histone-binding" evidence="15">
    <location>
        <begin position="14"/>
        <end position="129"/>
    </location>
</feature>
<evidence type="ECO:0000256" key="4">
    <source>
        <dbReference type="ARBA" id="ARBA00022723"/>
    </source>
</evidence>
<proteinExistence type="inferred from homology"/>
<reference evidence="16 17" key="1">
    <citation type="journal article" date="2016" name="Mol. Biol. Evol.">
        <title>Comparative Genomics of Early-Diverging Mushroom-Forming Fungi Provides Insights into the Origins of Lignocellulose Decay Capabilities.</title>
        <authorList>
            <person name="Nagy L.G."/>
            <person name="Riley R."/>
            <person name="Tritt A."/>
            <person name="Adam C."/>
            <person name="Daum C."/>
            <person name="Floudas D."/>
            <person name="Sun H."/>
            <person name="Yadav J.S."/>
            <person name="Pangilinan J."/>
            <person name="Larsson K.H."/>
            <person name="Matsuura K."/>
            <person name="Barry K."/>
            <person name="Labutti K."/>
            <person name="Kuo R."/>
            <person name="Ohm R.A."/>
            <person name="Bhattacharya S.S."/>
            <person name="Shirouzu T."/>
            <person name="Yoshinaga Y."/>
            <person name="Martin F.M."/>
            <person name="Grigoriev I.V."/>
            <person name="Hibbett D.S."/>
        </authorList>
    </citation>
    <scope>NUCLEOTIDE SEQUENCE [LARGE SCALE GENOMIC DNA]</scope>
    <source>
        <strain evidence="16 17">CBS 109695</strain>
    </source>
</reference>
<dbReference type="Pfam" id="PF12998">
    <property type="entry name" value="ING"/>
    <property type="match status" value="1"/>
</dbReference>
<name>A0A166CA89_9AGAM</name>
<evidence type="ECO:0000256" key="13">
    <source>
        <dbReference type="SAM" id="MobiDB-lite"/>
    </source>
</evidence>
<evidence type="ECO:0000256" key="6">
    <source>
        <dbReference type="ARBA" id="ARBA00022833"/>
    </source>
</evidence>
<evidence type="ECO:0000256" key="7">
    <source>
        <dbReference type="ARBA" id="ARBA00022853"/>
    </source>
</evidence>
<keyword evidence="10" id="KW-0539">Nucleus</keyword>
<dbReference type="PANTHER" id="PTHR10333">
    <property type="entry name" value="INHIBITOR OF GROWTH PROTEIN"/>
    <property type="match status" value="1"/>
</dbReference>
<feature type="binding site" evidence="12">
    <location>
        <position position="323"/>
    </location>
    <ligand>
        <name>Zn(2+)</name>
        <dbReference type="ChEBI" id="CHEBI:29105"/>
        <label>1</label>
    </ligand>
</feature>
<organism evidence="16 17">
    <name type="scientific">Athelia psychrophila</name>
    <dbReference type="NCBI Taxonomy" id="1759441"/>
    <lineage>
        <taxon>Eukaryota</taxon>
        <taxon>Fungi</taxon>
        <taxon>Dikarya</taxon>
        <taxon>Basidiomycota</taxon>
        <taxon>Agaricomycotina</taxon>
        <taxon>Agaricomycetes</taxon>
        <taxon>Agaricomycetidae</taxon>
        <taxon>Atheliales</taxon>
        <taxon>Atheliaceae</taxon>
        <taxon>Athelia</taxon>
    </lineage>
</organism>
<evidence type="ECO:0000256" key="9">
    <source>
        <dbReference type="ARBA" id="ARBA00023163"/>
    </source>
</evidence>
<dbReference type="GO" id="GO:0005634">
    <property type="term" value="C:nucleus"/>
    <property type="evidence" value="ECO:0007669"/>
    <property type="project" value="UniProtKB-SubCell"/>
</dbReference>
<dbReference type="InterPro" id="IPR019786">
    <property type="entry name" value="Zinc_finger_PHD-type_CS"/>
</dbReference>
<dbReference type="OrthoDB" id="5411773at2759"/>
<keyword evidence="3" id="KW-0341">Growth regulation</keyword>
<feature type="binding site" evidence="12">
    <location>
        <position position="339"/>
    </location>
    <ligand>
        <name>Zn(2+)</name>
        <dbReference type="ChEBI" id="CHEBI:29105"/>
        <label>2</label>
    </ligand>
</feature>
<feature type="binding site" evidence="12">
    <location>
        <position position="342"/>
    </location>
    <ligand>
        <name>Zn(2+)</name>
        <dbReference type="ChEBI" id="CHEBI:29105"/>
        <label>2</label>
    </ligand>
</feature>
<keyword evidence="7" id="KW-0156">Chromatin regulator</keyword>
<dbReference type="Gene3D" id="6.10.140.1740">
    <property type="match status" value="1"/>
</dbReference>
<keyword evidence="4 12" id="KW-0479">Metal-binding</keyword>
<evidence type="ECO:0000256" key="11">
    <source>
        <dbReference type="PIRSR" id="PIRSR628651-50"/>
    </source>
</evidence>
<dbReference type="AlphaFoldDB" id="A0A166CA89"/>
<evidence type="ECO:0000259" key="15">
    <source>
        <dbReference type="SMART" id="SM01408"/>
    </source>
</evidence>
<feature type="binding site" evidence="12">
    <location>
        <position position="326"/>
    </location>
    <ligand>
        <name>Zn(2+)</name>
        <dbReference type="ChEBI" id="CHEBI:29105"/>
        <label>1</label>
    </ligand>
</feature>
<dbReference type="PANTHER" id="PTHR10333:SF103">
    <property type="entry name" value="INHIBITOR OF GROWTH PROTEIN 3"/>
    <property type="match status" value="1"/>
</dbReference>
<evidence type="ECO:0000256" key="3">
    <source>
        <dbReference type="ARBA" id="ARBA00022604"/>
    </source>
</evidence>